<evidence type="ECO:0000313" key="8">
    <source>
        <dbReference type="Proteomes" id="UP001162541"/>
    </source>
</evidence>
<dbReference type="InterPro" id="IPR013149">
    <property type="entry name" value="ADH-like_C"/>
</dbReference>
<dbReference type="SMART" id="SM00829">
    <property type="entry name" value="PKS_ER"/>
    <property type="match status" value="1"/>
</dbReference>
<evidence type="ECO:0000313" key="5">
    <source>
        <dbReference type="EMBL" id="BBN00262.1"/>
    </source>
</evidence>
<keyword evidence="7" id="KW-1185">Reference proteome</keyword>
<feature type="domain" description="Enoyl reductase (ER)" evidence="4">
    <location>
        <begin position="77"/>
        <end position="386"/>
    </location>
</feature>
<protein>
    <recommendedName>
        <fullName evidence="3">Probable quinone oxidoreductase</fullName>
    </recommendedName>
</protein>
<keyword evidence="2" id="KW-0560">Oxidoreductase</keyword>
<dbReference type="Gene3D" id="3.40.50.720">
    <property type="entry name" value="NAD(P)-binding Rossmann-like Domain"/>
    <property type="match status" value="1"/>
</dbReference>
<dbReference type="PANTHER" id="PTHR48106:SF13">
    <property type="entry name" value="QUINONE OXIDOREDUCTASE-RELATED"/>
    <property type="match status" value="1"/>
</dbReference>
<dbReference type="Gene3D" id="3.90.180.10">
    <property type="entry name" value="Medium-chain alcohol dehydrogenases, catalytic domain"/>
    <property type="match status" value="1"/>
</dbReference>
<evidence type="ECO:0000256" key="3">
    <source>
        <dbReference type="ARBA" id="ARBA00070796"/>
    </source>
</evidence>
<evidence type="ECO:0000313" key="7">
    <source>
        <dbReference type="Proteomes" id="UP000077202"/>
    </source>
</evidence>
<accession>A0A176VJ64</accession>
<dbReference type="PANTHER" id="PTHR48106">
    <property type="entry name" value="QUINONE OXIDOREDUCTASE PIG3-RELATED"/>
    <property type="match status" value="1"/>
</dbReference>
<dbReference type="GO" id="GO:0005829">
    <property type="term" value="C:cytosol"/>
    <property type="evidence" value="ECO:0007669"/>
    <property type="project" value="TreeGrafter"/>
</dbReference>
<dbReference type="InterPro" id="IPR036291">
    <property type="entry name" value="NAD(P)-bd_dom_sf"/>
</dbReference>
<dbReference type="EMBL" id="AP019866">
    <property type="protein sequence ID" value="BBN00262.1"/>
    <property type="molecule type" value="Genomic_DNA"/>
</dbReference>
<evidence type="ECO:0000313" key="6">
    <source>
        <dbReference type="EMBL" id="OAE19826.1"/>
    </source>
</evidence>
<evidence type="ECO:0000256" key="1">
    <source>
        <dbReference type="ARBA" id="ARBA00022857"/>
    </source>
</evidence>
<dbReference type="EMBL" id="LVLJ01003745">
    <property type="protein sequence ID" value="OAE19826.1"/>
    <property type="molecule type" value="Genomic_DNA"/>
</dbReference>
<dbReference type="InterPro" id="IPR013154">
    <property type="entry name" value="ADH-like_N"/>
</dbReference>
<dbReference type="InterPro" id="IPR002364">
    <property type="entry name" value="Quin_OxRdtase/zeta-crystal_CS"/>
</dbReference>
<dbReference type="InterPro" id="IPR020843">
    <property type="entry name" value="ER"/>
</dbReference>
<dbReference type="GO" id="GO:0070402">
    <property type="term" value="F:NADPH binding"/>
    <property type="evidence" value="ECO:0007669"/>
    <property type="project" value="TreeGrafter"/>
</dbReference>
<dbReference type="PROSITE" id="PS01162">
    <property type="entry name" value="QOR_ZETA_CRYSTAL"/>
    <property type="match status" value="1"/>
</dbReference>
<dbReference type="GO" id="GO:0003960">
    <property type="term" value="F:quinone reductase (NADPH) activity"/>
    <property type="evidence" value="ECO:0007669"/>
    <property type="project" value="InterPro"/>
</dbReference>
<dbReference type="Pfam" id="PF08240">
    <property type="entry name" value="ADH_N"/>
    <property type="match status" value="1"/>
</dbReference>
<evidence type="ECO:0000259" key="4">
    <source>
        <dbReference type="SMART" id="SM00829"/>
    </source>
</evidence>
<dbReference type="SUPFAM" id="SSF50129">
    <property type="entry name" value="GroES-like"/>
    <property type="match status" value="1"/>
</dbReference>
<dbReference type="FunFam" id="3.40.50.720:FF:000053">
    <property type="entry name" value="Quinone oxidoreductase 1"/>
    <property type="match status" value="1"/>
</dbReference>
<dbReference type="GO" id="GO:0008270">
    <property type="term" value="F:zinc ion binding"/>
    <property type="evidence" value="ECO:0007669"/>
    <property type="project" value="InterPro"/>
</dbReference>
<proteinExistence type="predicted"/>
<sequence>MLGLRIALVASIDLRPQNSSSSCCSASASASIPRAAATLHPILQFNRREVRAAAASGALTEGEIMVKAKSLQVTKFGGPEVLQFEDVEVGEPAEGQVRIRQTAIGLNFIDIYYREGKYTAPTPFVPGVEAVGVVTAVGPGLTGRQVGDRVAYMGVLGAYTEERLIAADRLVPVPSSINDVTAAALLLKAATAQCLLRQVFKVEPGHVILVHAAAGGVGSLLCQWGSALGATVIGVVSTEVKAAQAKEDGAHHVLIQSEGDFVEKVKQITNGEGVHVVYDSVGKDTFLQSLACLRARGCMVSFGQSSGFPEPFTMSVLAKGSLFLTRPTVMDYTRTRDELLTCAGEVFSALAGGIIKVRVNQTYPFSATAQAQKDLQERRTTGSTVLIVDSTATDAAKV</sequence>
<dbReference type="Proteomes" id="UP000077202">
    <property type="component" value="Unassembled WGS sequence"/>
</dbReference>
<dbReference type="SUPFAM" id="SSF51735">
    <property type="entry name" value="NAD(P)-binding Rossmann-fold domains"/>
    <property type="match status" value="1"/>
</dbReference>
<dbReference type="AlphaFoldDB" id="A0A176VJ64"/>
<dbReference type="InterPro" id="IPR047618">
    <property type="entry name" value="QOR-like"/>
</dbReference>
<evidence type="ECO:0000256" key="2">
    <source>
        <dbReference type="ARBA" id="ARBA00023002"/>
    </source>
</evidence>
<name>A0A176VJ64_MARPO</name>
<gene>
    <name evidence="6" type="ORF">AXG93_291s1070</name>
    <name evidence="5" type="ORF">Mp_1g27770</name>
</gene>
<dbReference type="Pfam" id="PF00107">
    <property type="entry name" value="ADH_zinc_N"/>
    <property type="match status" value="1"/>
</dbReference>
<dbReference type="InterPro" id="IPR011032">
    <property type="entry name" value="GroES-like_sf"/>
</dbReference>
<reference evidence="8" key="3">
    <citation type="journal article" date="2020" name="Curr. Biol.">
        <title>Chromatin organization in early land plants reveals an ancestral association between H3K27me3, transposons, and constitutive heterochromatin.</title>
        <authorList>
            <person name="Montgomery S.A."/>
            <person name="Tanizawa Y."/>
            <person name="Galik B."/>
            <person name="Wang N."/>
            <person name="Ito T."/>
            <person name="Mochizuki T."/>
            <person name="Akimcheva S."/>
            <person name="Bowman J.L."/>
            <person name="Cognat V."/>
            <person name="Marechal-Drouard L."/>
            <person name="Ekker H."/>
            <person name="Hong S.F."/>
            <person name="Kohchi T."/>
            <person name="Lin S.S."/>
            <person name="Liu L.D."/>
            <person name="Nakamura Y."/>
            <person name="Valeeva L.R."/>
            <person name="Shakirov E.V."/>
            <person name="Shippen D.E."/>
            <person name="Wei W.L."/>
            <person name="Yagura M."/>
            <person name="Yamaoka S."/>
            <person name="Yamato K.T."/>
            <person name="Liu C."/>
            <person name="Berger F."/>
        </authorList>
    </citation>
    <scope>NUCLEOTIDE SEQUENCE [LARGE SCALE GENOMIC DNA]</scope>
    <source>
        <strain evidence="8">Tak-1</strain>
    </source>
</reference>
<reference evidence="5" key="2">
    <citation type="journal article" date="2019" name="Curr. Biol.">
        <title>Chromatin organization in early land plants reveals an ancestral association between H3K27me3, transposons, and constitutive heterochromatin.</title>
        <authorList>
            <person name="Montgomery S.A."/>
            <person name="Tanizawa Y."/>
            <person name="Galik B."/>
            <person name="Wang N."/>
            <person name="Ito T."/>
            <person name="Mochizuki T."/>
            <person name="Akimcheva S."/>
            <person name="Bowman J."/>
            <person name="Cognat V."/>
            <person name="Drouard L."/>
            <person name="Ekker H."/>
            <person name="Houng S."/>
            <person name="Kohchi T."/>
            <person name="Lin S."/>
            <person name="Liu L.D."/>
            <person name="Nakamura Y."/>
            <person name="Valeeva L.R."/>
            <person name="Shakirov E.V."/>
            <person name="Shippen D.E."/>
            <person name="Wei W."/>
            <person name="Yagura M."/>
            <person name="Yamaoka S."/>
            <person name="Yamato K.T."/>
            <person name="Liu C."/>
            <person name="Berger F."/>
        </authorList>
    </citation>
    <scope>NUCLEOTIDE SEQUENCE [LARGE SCALE GENOMIC DNA]</scope>
    <source>
        <strain evidence="5">Tak-1</strain>
    </source>
</reference>
<reference evidence="6 7" key="1">
    <citation type="submission" date="2016-03" db="EMBL/GenBank/DDBJ databases">
        <title>Mechanisms controlling the formation of the plant cell surface in tip-growing cells are functionally conserved among land plants.</title>
        <authorList>
            <person name="Honkanen S."/>
            <person name="Jones V.A."/>
            <person name="Morieri G."/>
            <person name="Champion C."/>
            <person name="Hetherington A.J."/>
            <person name="Kelly S."/>
            <person name="Saint-Marcoux D."/>
            <person name="Proust H."/>
            <person name="Prescott H."/>
            <person name="Dolan L."/>
        </authorList>
    </citation>
    <scope>NUCLEOTIDE SEQUENCE [LARGE SCALE GENOMIC DNA]</scope>
    <source>
        <strain evidence="7">cv. Tak-1 and cv. Tak-2</strain>
        <tissue evidence="6">Whole gametophyte</tissue>
    </source>
</reference>
<dbReference type="CDD" id="cd05286">
    <property type="entry name" value="QOR2"/>
    <property type="match status" value="1"/>
</dbReference>
<organism evidence="6 7">
    <name type="scientific">Marchantia polymorpha subsp. ruderalis</name>
    <dbReference type="NCBI Taxonomy" id="1480154"/>
    <lineage>
        <taxon>Eukaryota</taxon>
        <taxon>Viridiplantae</taxon>
        <taxon>Streptophyta</taxon>
        <taxon>Embryophyta</taxon>
        <taxon>Marchantiophyta</taxon>
        <taxon>Marchantiopsida</taxon>
        <taxon>Marchantiidae</taxon>
        <taxon>Marchantiales</taxon>
        <taxon>Marchantiaceae</taxon>
        <taxon>Marchantia</taxon>
    </lineage>
</organism>
<dbReference type="GO" id="GO:0035925">
    <property type="term" value="F:mRNA 3'-UTR AU-rich region binding"/>
    <property type="evidence" value="ECO:0007669"/>
    <property type="project" value="TreeGrafter"/>
</dbReference>
<dbReference type="Proteomes" id="UP001162541">
    <property type="component" value="Chromosome 1"/>
</dbReference>
<keyword evidence="1" id="KW-0521">NADP</keyword>